<protein>
    <submittedName>
        <fullName evidence="1">Oligomycin resistance ATP-dependent permease Yor1p</fullName>
    </submittedName>
</protein>
<proteinExistence type="predicted"/>
<comment type="caution">
    <text evidence="1">The sequence shown here is derived from an EMBL/GenBank/DDBJ whole genome shotgun (WGS) entry which is preliminary data.</text>
</comment>
<sequence length="1312" mass="147733">MDLEGQHLYQKRLFSFLIPKEVPPPTTTYYEEGNLFSKIFFTWVFPILRIGYQRTITKEDLFEITNDLKVEEMYKTFERNLIKRQKGNHSSYSLLFALLETFRYQYALSIICIVLCDAGNSCIPLATRKLIEYVGLKASGVETGIGKGVGYAIGCTASVTVCYILGNLYMYYAGMTGSQAKSILTKFLIKKAFVADDLSKHEYPVSKLTTFMATDLSKIDLAFNLAPFLFSFVPAFAIAVAILAVNIGAPMAVGLGVIILFCIASAILTTLMIKLRIASLVFTDRRVSYIKEVVDNLKIIKLYSWEEPYSENIKKARTQETRRLYKLQFYRNNLIAIAISLSLFASMASFLVLHAIDGDNDPARIFASVSLFGLLGFFIINVPMAVSCVADGIISLKRVSGFLKSGEAEDPEKDSDTESYGLDEKLAIQVVNGEFIWRSFANENNESPKEEGKKESGNAVESEKPEPTNDNRGSKLFKLKDINLTIRKGEFIIVTGMIGSGKSSLLQSIAGFMTKTEGSIDSNGSLLLCGQPWVQNETLRNNIIFGNSFDEDLYKKAIFACELNNDFDTLPAGDNTEVGERGITLSGGQKARVNLCRAVYNNPDIILLDDVLSAVDARVGKHIMDHCITGLLKDKTRILATHQLSFLDYADRIVFLNEDGTIQVGTVDELQNNEQFVNLMSHNSKAISNEEAEELDSDEIEEIEVEQTTKSEAKDLVDGKLVEEENRAINSITWDIYHKYLMLGSKPFPVPIFLLLILLTISLSTFTQLFTNVWLSFWTESKFDKSDNFYIAIYVVVTVMSLVLLILQFLCYIHLTNLASRNLNLKAINMLLGAPMSYLDVTPIGRILNRFTKDTDALDNEIVEQVRLFAFSLANIVGTLILCVIYIPWFAIAIPIMTLIFLFVGSYYQASSREIKRLEAVQRSLVHNNFNESLTGMDTIKAYNDVDRFIQKNDFLIDRMNEANFLVNAIQRWLGTQLNLISFGIVLIISLLCVFRVFNISAASVGLLITYTFGLPNMLVLIVKSYTQLENEMNSVERMCEFAFEIPQEAAYRINETRPNNWPSRGNIEFHNVKMRYRSNLPLTLKDISFSVKGGEKIGIVGRTGAGKTSLTAVLYRLVEFEGDIMIDDVRISDLGLNDLRSKLSIIPQESILFRGTIRRNLDPFDEKTDDELWKALITSGLVDQRVGTDHKFHLDASVEDNGSNFSLGEKQLIAFCRALIRQSKILVLDEATSSVDYKTDKFIQDTLKTEFNDVTVLCIAHRLTTILKYDKILVMDDGNVAEFDTPINLFRNKSSIFRQLCERAKITSQDF</sequence>
<dbReference type="Proteomes" id="UP001152531">
    <property type="component" value="Unassembled WGS sequence"/>
</dbReference>
<name>A0ACA9XZW8_9ASCO</name>
<evidence type="ECO:0000313" key="1">
    <source>
        <dbReference type="EMBL" id="CAH6718182.1"/>
    </source>
</evidence>
<gene>
    <name evidence="1" type="ORF">CLIB1444_01S00958</name>
</gene>
<organism evidence="1 2">
    <name type="scientific">[Candida] jaroonii</name>
    <dbReference type="NCBI Taxonomy" id="467808"/>
    <lineage>
        <taxon>Eukaryota</taxon>
        <taxon>Fungi</taxon>
        <taxon>Dikarya</taxon>
        <taxon>Ascomycota</taxon>
        <taxon>Saccharomycotina</taxon>
        <taxon>Pichiomycetes</taxon>
        <taxon>Debaryomycetaceae</taxon>
        <taxon>Yamadazyma</taxon>
    </lineage>
</organism>
<reference evidence="1" key="1">
    <citation type="submission" date="2022-06" db="EMBL/GenBank/DDBJ databases">
        <authorList>
            <person name="Legras J.-L."/>
            <person name="Devillers H."/>
            <person name="Grondin C."/>
        </authorList>
    </citation>
    <scope>NUCLEOTIDE SEQUENCE</scope>
    <source>
        <strain evidence="1">CLIB 1444</strain>
    </source>
</reference>
<accession>A0ACA9XZW8</accession>
<keyword evidence="2" id="KW-1185">Reference proteome</keyword>
<evidence type="ECO:0000313" key="2">
    <source>
        <dbReference type="Proteomes" id="UP001152531"/>
    </source>
</evidence>
<dbReference type="EMBL" id="CALSDN010000001">
    <property type="protein sequence ID" value="CAH6718182.1"/>
    <property type="molecule type" value="Genomic_DNA"/>
</dbReference>